<evidence type="ECO:0000313" key="2">
    <source>
        <dbReference type="Proteomes" id="UP000012118"/>
    </source>
</evidence>
<evidence type="ECO:0000313" key="1">
    <source>
        <dbReference type="EMBL" id="EMN89969.1"/>
    </source>
</evidence>
<comment type="caution">
    <text evidence="1">The sequence shown here is derived from an EMBL/GenBank/DDBJ whole genome shotgun (WGS) entry which is preliminary data.</text>
</comment>
<sequence>MNSIEFSFLFSYLVYGETFFAWRRANRKLNLAPDGSRDNAPLLFGNLASYGALDSPN</sequence>
<protein>
    <submittedName>
        <fullName evidence="1">Uncharacterized protein</fullName>
    </submittedName>
</protein>
<proteinExistence type="predicted"/>
<name>M6Q3V7_9LEPT</name>
<dbReference type="EMBL" id="AHNU02000046">
    <property type="protein sequence ID" value="EMN89969.1"/>
    <property type="molecule type" value="Genomic_DNA"/>
</dbReference>
<organism evidence="1 2">
    <name type="scientific">Leptospira weilii str. UI 13098</name>
    <dbReference type="NCBI Taxonomy" id="1088542"/>
    <lineage>
        <taxon>Bacteria</taxon>
        <taxon>Pseudomonadati</taxon>
        <taxon>Spirochaetota</taxon>
        <taxon>Spirochaetia</taxon>
        <taxon>Leptospirales</taxon>
        <taxon>Leptospiraceae</taxon>
        <taxon>Leptospira</taxon>
    </lineage>
</organism>
<accession>M6Q3V7</accession>
<dbReference type="AlphaFoldDB" id="M6Q3V7"/>
<keyword evidence="2" id="KW-1185">Reference proteome</keyword>
<dbReference type="Proteomes" id="UP000012118">
    <property type="component" value="Unassembled WGS sequence"/>
</dbReference>
<gene>
    <name evidence="1" type="ORF">LEP1GSC108_3964</name>
</gene>
<reference evidence="1 2" key="1">
    <citation type="submission" date="2013-01" db="EMBL/GenBank/DDBJ databases">
        <authorList>
            <person name="Harkins D.M."/>
            <person name="Durkin A.S."/>
            <person name="Brinkac L.M."/>
            <person name="Haft D.H."/>
            <person name="Selengut J.D."/>
            <person name="Sanka R."/>
            <person name="DePew J."/>
            <person name="Purushe J."/>
            <person name="Chanthongthip A."/>
            <person name="Lattana O."/>
            <person name="Phetsouvanh R."/>
            <person name="Newton P.N."/>
            <person name="Vinetz J.M."/>
            <person name="Sutton G.G."/>
            <person name="Nierman W.C."/>
            <person name="Fouts D.E."/>
        </authorList>
    </citation>
    <scope>NUCLEOTIDE SEQUENCE [LARGE SCALE GENOMIC DNA]</scope>
    <source>
        <strain evidence="1 2">UI 13098</strain>
    </source>
</reference>